<keyword evidence="1" id="KW-0812">Transmembrane</keyword>
<dbReference type="Proteomes" id="UP000724874">
    <property type="component" value="Unassembled WGS sequence"/>
</dbReference>
<organism evidence="3 4">
    <name type="scientific">Gymnopilus junonius</name>
    <name type="common">Spectacular rustgill mushroom</name>
    <name type="synonym">Gymnopilus spectabilis subsp. junonius</name>
    <dbReference type="NCBI Taxonomy" id="109634"/>
    <lineage>
        <taxon>Eukaryota</taxon>
        <taxon>Fungi</taxon>
        <taxon>Dikarya</taxon>
        <taxon>Basidiomycota</taxon>
        <taxon>Agaricomycotina</taxon>
        <taxon>Agaricomycetes</taxon>
        <taxon>Agaricomycetidae</taxon>
        <taxon>Agaricales</taxon>
        <taxon>Agaricineae</taxon>
        <taxon>Hymenogastraceae</taxon>
        <taxon>Gymnopilus</taxon>
    </lineage>
</organism>
<keyword evidence="1" id="KW-1133">Transmembrane helix</keyword>
<dbReference type="OrthoDB" id="2535105at2759"/>
<feature type="transmembrane region" description="Helical" evidence="1">
    <location>
        <begin position="52"/>
        <end position="72"/>
    </location>
</feature>
<feature type="transmembrane region" description="Helical" evidence="1">
    <location>
        <begin position="20"/>
        <end position="40"/>
    </location>
</feature>
<protein>
    <recommendedName>
        <fullName evidence="2">DUF6534 domain-containing protein</fullName>
    </recommendedName>
</protein>
<name>A0A9P5NL97_GYMJU</name>
<comment type="caution">
    <text evidence="3">The sequence shown here is derived from an EMBL/GenBank/DDBJ whole genome shotgun (WGS) entry which is preliminary data.</text>
</comment>
<evidence type="ECO:0000259" key="2">
    <source>
        <dbReference type="Pfam" id="PF20152"/>
    </source>
</evidence>
<gene>
    <name evidence="3" type="ORF">CPB84DRAFT_1783604</name>
</gene>
<evidence type="ECO:0000256" key="1">
    <source>
        <dbReference type="SAM" id="Phobius"/>
    </source>
</evidence>
<evidence type="ECO:0000313" key="3">
    <source>
        <dbReference type="EMBL" id="KAF8892812.1"/>
    </source>
</evidence>
<feature type="transmembrane region" description="Helical" evidence="1">
    <location>
        <begin position="92"/>
        <end position="116"/>
    </location>
</feature>
<sequence length="223" mass="25351">MYHLAVTNFGNPSALSTLTLSIDIAIFFSAIITTVVQSFFIERLRILSKNRWIGMACWALSLGRLSLLMVMFERMVEMRHMNAADVVKAVKPLFTPVLIGGSILDFFIAFYLCYYIKLSKPKAHFWSTTVMLDTVATWSIETRLLTGVTELIFLISVRWAWEAVFFFSNTLLAALNGRRRLQNTSHLEDAGRVTSRAQPHAIAIQINKTTEVTRDPVFQYGVF</sequence>
<accession>A0A9P5NL97</accession>
<keyword evidence="4" id="KW-1185">Reference proteome</keyword>
<dbReference type="InterPro" id="IPR045339">
    <property type="entry name" value="DUF6534"/>
</dbReference>
<proteinExistence type="predicted"/>
<evidence type="ECO:0000313" key="4">
    <source>
        <dbReference type="Proteomes" id="UP000724874"/>
    </source>
</evidence>
<keyword evidence="1" id="KW-0472">Membrane</keyword>
<dbReference type="AlphaFoldDB" id="A0A9P5NL97"/>
<dbReference type="EMBL" id="JADNYJ010000068">
    <property type="protein sequence ID" value="KAF8892812.1"/>
    <property type="molecule type" value="Genomic_DNA"/>
</dbReference>
<feature type="domain" description="DUF6534" evidence="2">
    <location>
        <begin position="103"/>
        <end position="180"/>
    </location>
</feature>
<reference evidence="3" key="1">
    <citation type="submission" date="2020-11" db="EMBL/GenBank/DDBJ databases">
        <authorList>
            <consortium name="DOE Joint Genome Institute"/>
            <person name="Ahrendt S."/>
            <person name="Riley R."/>
            <person name="Andreopoulos W."/>
            <person name="LaButti K."/>
            <person name="Pangilinan J."/>
            <person name="Ruiz-duenas F.J."/>
            <person name="Barrasa J.M."/>
            <person name="Sanchez-Garcia M."/>
            <person name="Camarero S."/>
            <person name="Miyauchi S."/>
            <person name="Serrano A."/>
            <person name="Linde D."/>
            <person name="Babiker R."/>
            <person name="Drula E."/>
            <person name="Ayuso-Fernandez I."/>
            <person name="Pacheco R."/>
            <person name="Padilla G."/>
            <person name="Ferreira P."/>
            <person name="Barriuso J."/>
            <person name="Kellner H."/>
            <person name="Castanera R."/>
            <person name="Alfaro M."/>
            <person name="Ramirez L."/>
            <person name="Pisabarro A.G."/>
            <person name="Kuo A."/>
            <person name="Tritt A."/>
            <person name="Lipzen A."/>
            <person name="He G."/>
            <person name="Yan M."/>
            <person name="Ng V."/>
            <person name="Cullen D."/>
            <person name="Martin F."/>
            <person name="Rosso M.-N."/>
            <person name="Henrissat B."/>
            <person name="Hibbett D."/>
            <person name="Martinez A.T."/>
            <person name="Grigoriev I.V."/>
        </authorList>
    </citation>
    <scope>NUCLEOTIDE SEQUENCE</scope>
    <source>
        <strain evidence="3">AH 44721</strain>
    </source>
</reference>
<dbReference type="Pfam" id="PF20152">
    <property type="entry name" value="DUF6534"/>
    <property type="match status" value="1"/>
</dbReference>